<dbReference type="InterPro" id="IPR052016">
    <property type="entry name" value="Bact_Sigma-Reg"/>
</dbReference>
<keyword evidence="1" id="KW-0378">Hydrolase</keyword>
<dbReference type="InterPro" id="IPR000014">
    <property type="entry name" value="PAS"/>
</dbReference>
<reference evidence="4" key="1">
    <citation type="journal article" date="2019" name="Int. J. Syst. Evol. Microbiol.">
        <title>The Global Catalogue of Microorganisms (GCM) 10K type strain sequencing project: providing services to taxonomists for standard genome sequencing and annotation.</title>
        <authorList>
            <consortium name="The Broad Institute Genomics Platform"/>
            <consortium name="The Broad Institute Genome Sequencing Center for Infectious Disease"/>
            <person name="Wu L."/>
            <person name="Ma J."/>
        </authorList>
    </citation>
    <scope>NUCLEOTIDE SEQUENCE [LARGE SCALE GENOMIC DNA]</scope>
    <source>
        <strain evidence="4">CGMCC 4.7132</strain>
    </source>
</reference>
<dbReference type="SMART" id="SM00091">
    <property type="entry name" value="PAS"/>
    <property type="match status" value="1"/>
</dbReference>
<accession>A0ABV9CS80</accession>
<dbReference type="InterPro" id="IPR035965">
    <property type="entry name" value="PAS-like_dom_sf"/>
</dbReference>
<dbReference type="InterPro" id="IPR029016">
    <property type="entry name" value="GAF-like_dom_sf"/>
</dbReference>
<protein>
    <submittedName>
        <fullName evidence="3">SpoIIE family protein phosphatase</fullName>
    </submittedName>
</protein>
<dbReference type="InterPro" id="IPR003018">
    <property type="entry name" value="GAF"/>
</dbReference>
<name>A0ABV9CS80_9ACTN</name>
<dbReference type="Proteomes" id="UP001596004">
    <property type="component" value="Unassembled WGS sequence"/>
</dbReference>
<dbReference type="Gene3D" id="3.60.40.10">
    <property type="entry name" value="PPM-type phosphatase domain"/>
    <property type="match status" value="1"/>
</dbReference>
<dbReference type="SUPFAM" id="SSF55781">
    <property type="entry name" value="GAF domain-like"/>
    <property type="match status" value="1"/>
</dbReference>
<evidence type="ECO:0000313" key="3">
    <source>
        <dbReference type="EMBL" id="MFC4535705.1"/>
    </source>
</evidence>
<dbReference type="RefSeq" id="WP_380848787.1">
    <property type="nucleotide sequence ID" value="NZ_JBHSFP010000034.1"/>
</dbReference>
<dbReference type="EMBL" id="JBHSFP010000034">
    <property type="protein sequence ID" value="MFC4535705.1"/>
    <property type="molecule type" value="Genomic_DNA"/>
</dbReference>
<dbReference type="Gene3D" id="3.30.450.20">
    <property type="entry name" value="PAS domain"/>
    <property type="match status" value="1"/>
</dbReference>
<dbReference type="SUPFAM" id="SSF55785">
    <property type="entry name" value="PYP-like sensor domain (PAS domain)"/>
    <property type="match status" value="1"/>
</dbReference>
<dbReference type="PROSITE" id="PS50112">
    <property type="entry name" value="PAS"/>
    <property type="match status" value="1"/>
</dbReference>
<evidence type="ECO:0000313" key="4">
    <source>
        <dbReference type="Proteomes" id="UP001596004"/>
    </source>
</evidence>
<gene>
    <name evidence="3" type="ORF">ACFO60_33500</name>
</gene>
<dbReference type="InterPro" id="IPR013656">
    <property type="entry name" value="PAS_4"/>
</dbReference>
<dbReference type="PANTHER" id="PTHR43156">
    <property type="entry name" value="STAGE II SPORULATION PROTEIN E-RELATED"/>
    <property type="match status" value="1"/>
</dbReference>
<dbReference type="NCBIfam" id="TIGR00229">
    <property type="entry name" value="sensory_box"/>
    <property type="match status" value="1"/>
</dbReference>
<proteinExistence type="predicted"/>
<keyword evidence="4" id="KW-1185">Reference proteome</keyword>
<dbReference type="PANTHER" id="PTHR43156:SF2">
    <property type="entry name" value="STAGE II SPORULATION PROTEIN E"/>
    <property type="match status" value="1"/>
</dbReference>
<dbReference type="CDD" id="cd00130">
    <property type="entry name" value="PAS"/>
    <property type="match status" value="1"/>
</dbReference>
<sequence length="632" mass="66645">MTDPNDLPALEQALSGLTARISSLRDARSAYPGDPGPTLDAALVELDTARDLLRASIGELGKTRRRSGGKESSSNRELKLLRTVYRTLPVPVIILDTAGTVRRVNAEASRLLGSPDGYLTGRAFPLLVDVSRRAAFRSHLTSVLHTGETAAFPSRLTHQGRAHNVRLVLTQLRMPGEPQEMIAAVALPVEVLTPETGLAVPEPEHSPDESFIMGAARRQELMSRLTRLLLDEESLSEPVALIRAGRLLASHTADWVFADVVRNGAVQRSLVIGPANQPVARLVQTLERMDPSAAPLVSHVLASGCGVVHEMVEDDTQFGVLPDGGPVLHAARAGSVLSVPIQAGEEVHGVITLLRLRERPPFGLADLALMEDAGAHIGLALRAQRVFQGRAQAADALQTGVLPRTLPDVPGYDVAAAYHTGAGPKAIGGEFYDVFPVKGGWGFAVGGVVGQGEEAASITAMVRGGLRTLSVWEDDPGTVVARLNDALVAQDTGMFVMVAAGFVTPGRRGGRVRLASAGNHPPAVLKNDGGVRYTSGGGMPLGIETGTEVPVEEVALALGETLVLYSDGLAGSRGRSGQAELAYGESRLTEVLARCTGQPAAAVVKAVEEDQQAFCGGQVLDETTLMALRRTR</sequence>
<dbReference type="Pfam" id="PF07228">
    <property type="entry name" value="SpoIIE"/>
    <property type="match status" value="1"/>
</dbReference>
<dbReference type="InterPro" id="IPR036457">
    <property type="entry name" value="PPM-type-like_dom_sf"/>
</dbReference>
<evidence type="ECO:0000256" key="1">
    <source>
        <dbReference type="ARBA" id="ARBA00022801"/>
    </source>
</evidence>
<feature type="domain" description="PAS" evidence="2">
    <location>
        <begin position="77"/>
        <end position="147"/>
    </location>
</feature>
<dbReference type="Pfam" id="PF13185">
    <property type="entry name" value="GAF_2"/>
    <property type="match status" value="1"/>
</dbReference>
<evidence type="ECO:0000259" key="2">
    <source>
        <dbReference type="PROSITE" id="PS50112"/>
    </source>
</evidence>
<organism evidence="3 4">
    <name type="scientific">Sphaerisporangium dianthi</name>
    <dbReference type="NCBI Taxonomy" id="1436120"/>
    <lineage>
        <taxon>Bacteria</taxon>
        <taxon>Bacillati</taxon>
        <taxon>Actinomycetota</taxon>
        <taxon>Actinomycetes</taxon>
        <taxon>Streptosporangiales</taxon>
        <taxon>Streptosporangiaceae</taxon>
        <taxon>Sphaerisporangium</taxon>
    </lineage>
</organism>
<dbReference type="Gene3D" id="3.30.450.40">
    <property type="match status" value="1"/>
</dbReference>
<dbReference type="SMART" id="SM00331">
    <property type="entry name" value="PP2C_SIG"/>
    <property type="match status" value="1"/>
</dbReference>
<comment type="caution">
    <text evidence="3">The sequence shown here is derived from an EMBL/GenBank/DDBJ whole genome shotgun (WGS) entry which is preliminary data.</text>
</comment>
<dbReference type="Pfam" id="PF08448">
    <property type="entry name" value="PAS_4"/>
    <property type="match status" value="1"/>
</dbReference>
<dbReference type="InterPro" id="IPR001932">
    <property type="entry name" value="PPM-type_phosphatase-like_dom"/>
</dbReference>